<keyword evidence="5" id="KW-0997">Cell inner membrane</keyword>
<evidence type="ECO:0000256" key="2">
    <source>
        <dbReference type="ARBA" id="ARBA00007783"/>
    </source>
</evidence>
<evidence type="ECO:0000256" key="3">
    <source>
        <dbReference type="ARBA" id="ARBA00022448"/>
    </source>
</evidence>
<name>A0ABV4RHH4_9BACT</name>
<keyword evidence="3 9" id="KW-0813">Transport</keyword>
<dbReference type="PROSITE" id="PS51012">
    <property type="entry name" value="ABC_TM2"/>
    <property type="match status" value="1"/>
</dbReference>
<dbReference type="InterPro" id="IPR013525">
    <property type="entry name" value="ABC2_TM"/>
</dbReference>
<dbReference type="Pfam" id="PF01061">
    <property type="entry name" value="ABC2_membrane"/>
    <property type="match status" value="1"/>
</dbReference>
<dbReference type="Proteomes" id="UP001570846">
    <property type="component" value="Unassembled WGS sequence"/>
</dbReference>
<keyword evidence="4 9" id="KW-1003">Cell membrane</keyword>
<evidence type="ECO:0000313" key="11">
    <source>
        <dbReference type="EMBL" id="MFA1772575.1"/>
    </source>
</evidence>
<keyword evidence="7 9" id="KW-1133">Transmembrane helix</keyword>
<sequence length="285" mass="32994">MINSTPKNDWEWEITAKTKWGMDFKELWYYRHLASSLVRKDFLLNYQQTILGPIWLLLQPLLTLLTYILVFNKLIGVSTGALPPVLFYLSGIVIWNFFHDTFIGTSFIFRENAQIFNKVYFPRLIIPFSQLGTQMFRFAIQFAMLAAMMAYYVIFKDYTLPFNYLTFTLPFVILLVGLTGLAMGLIFSVITAKYRDMVHLVSFGVRLLMFFTPVLYPVDYVPEKVRWIVQFNPLTSFFELFRLALLGEGTTTAWSLGYSVGLSLLLLGCSLLFFNKQGDKLIDVV</sequence>
<proteinExistence type="inferred from homology"/>
<protein>
    <recommendedName>
        <fullName evidence="9">Transport permease protein</fullName>
    </recommendedName>
</protein>
<evidence type="ECO:0000259" key="10">
    <source>
        <dbReference type="PROSITE" id="PS51012"/>
    </source>
</evidence>
<feature type="transmembrane region" description="Helical" evidence="9">
    <location>
        <begin position="49"/>
        <end position="70"/>
    </location>
</feature>
<dbReference type="InterPro" id="IPR000412">
    <property type="entry name" value="ABC_2_transport"/>
</dbReference>
<organism evidence="11 12">
    <name type="scientific">Rufibacter glacialis</name>
    <dbReference type="NCBI Taxonomy" id="1259555"/>
    <lineage>
        <taxon>Bacteria</taxon>
        <taxon>Pseudomonadati</taxon>
        <taxon>Bacteroidota</taxon>
        <taxon>Cytophagia</taxon>
        <taxon>Cytophagales</taxon>
        <taxon>Hymenobacteraceae</taxon>
        <taxon>Rufibacter</taxon>
    </lineage>
</organism>
<feature type="transmembrane region" description="Helical" evidence="9">
    <location>
        <begin position="253"/>
        <end position="274"/>
    </location>
</feature>
<evidence type="ECO:0000256" key="6">
    <source>
        <dbReference type="ARBA" id="ARBA00022692"/>
    </source>
</evidence>
<evidence type="ECO:0000256" key="4">
    <source>
        <dbReference type="ARBA" id="ARBA00022475"/>
    </source>
</evidence>
<dbReference type="EMBL" id="JBGOGF010000008">
    <property type="protein sequence ID" value="MFA1772575.1"/>
    <property type="molecule type" value="Genomic_DNA"/>
</dbReference>
<evidence type="ECO:0000256" key="7">
    <source>
        <dbReference type="ARBA" id="ARBA00022989"/>
    </source>
</evidence>
<comment type="similarity">
    <text evidence="2 9">Belongs to the ABC-2 integral membrane protein family.</text>
</comment>
<reference evidence="11 12" key="1">
    <citation type="submission" date="2024-08" db="EMBL/GenBank/DDBJ databases">
        <authorList>
            <person name="Wei W."/>
        </authorList>
    </citation>
    <scope>NUCLEOTIDE SEQUENCE [LARGE SCALE GENOMIC DNA]</scope>
    <source>
        <strain evidence="11 12">XU2</strain>
    </source>
</reference>
<evidence type="ECO:0000256" key="5">
    <source>
        <dbReference type="ARBA" id="ARBA00022519"/>
    </source>
</evidence>
<gene>
    <name evidence="11" type="ORF">ACD591_14835</name>
</gene>
<evidence type="ECO:0000313" key="12">
    <source>
        <dbReference type="Proteomes" id="UP001570846"/>
    </source>
</evidence>
<comment type="caution">
    <text evidence="11">The sequence shown here is derived from an EMBL/GenBank/DDBJ whole genome shotgun (WGS) entry which is preliminary data.</text>
</comment>
<keyword evidence="8 9" id="KW-0472">Membrane</keyword>
<feature type="transmembrane region" description="Helical" evidence="9">
    <location>
        <begin position="197"/>
        <end position="216"/>
    </location>
</feature>
<dbReference type="PRINTS" id="PR00164">
    <property type="entry name" value="ABC2TRNSPORT"/>
</dbReference>
<dbReference type="PANTHER" id="PTHR30413">
    <property type="entry name" value="INNER MEMBRANE TRANSPORT PERMEASE"/>
    <property type="match status" value="1"/>
</dbReference>
<comment type="subcellular location">
    <subcellularLocation>
        <location evidence="1">Cell inner membrane</location>
        <topology evidence="1">Multi-pass membrane protein</topology>
    </subcellularLocation>
    <subcellularLocation>
        <location evidence="9">Cell membrane</location>
        <topology evidence="9">Multi-pass membrane protein</topology>
    </subcellularLocation>
</comment>
<evidence type="ECO:0000256" key="1">
    <source>
        <dbReference type="ARBA" id="ARBA00004429"/>
    </source>
</evidence>
<dbReference type="PANTHER" id="PTHR30413:SF8">
    <property type="entry name" value="TRANSPORT PERMEASE PROTEIN"/>
    <property type="match status" value="1"/>
</dbReference>
<feature type="transmembrane region" description="Helical" evidence="9">
    <location>
        <begin position="167"/>
        <end position="190"/>
    </location>
</feature>
<accession>A0ABV4RHH4</accession>
<feature type="transmembrane region" description="Helical" evidence="9">
    <location>
        <begin position="135"/>
        <end position="155"/>
    </location>
</feature>
<dbReference type="InterPro" id="IPR047817">
    <property type="entry name" value="ABC2_TM_bact-type"/>
</dbReference>
<evidence type="ECO:0000256" key="9">
    <source>
        <dbReference type="RuleBase" id="RU361157"/>
    </source>
</evidence>
<dbReference type="RefSeq" id="WP_188686255.1">
    <property type="nucleotide sequence ID" value="NZ_BMMG01000001.1"/>
</dbReference>
<evidence type="ECO:0000256" key="8">
    <source>
        <dbReference type="ARBA" id="ARBA00023136"/>
    </source>
</evidence>
<keyword evidence="12" id="KW-1185">Reference proteome</keyword>
<feature type="domain" description="ABC transmembrane type-2" evidence="10">
    <location>
        <begin position="51"/>
        <end position="277"/>
    </location>
</feature>
<keyword evidence="6 9" id="KW-0812">Transmembrane</keyword>
<feature type="transmembrane region" description="Helical" evidence="9">
    <location>
        <begin position="85"/>
        <end position="109"/>
    </location>
</feature>